<gene>
    <name evidence="1" type="ORF">BDU57DRAFT_592811</name>
</gene>
<reference evidence="1" key="1">
    <citation type="journal article" date="2020" name="Stud. Mycol.">
        <title>101 Dothideomycetes genomes: a test case for predicting lifestyles and emergence of pathogens.</title>
        <authorList>
            <person name="Haridas S."/>
            <person name="Albert R."/>
            <person name="Binder M."/>
            <person name="Bloem J."/>
            <person name="Labutti K."/>
            <person name="Salamov A."/>
            <person name="Andreopoulos B."/>
            <person name="Baker S."/>
            <person name="Barry K."/>
            <person name="Bills G."/>
            <person name="Bluhm B."/>
            <person name="Cannon C."/>
            <person name="Castanera R."/>
            <person name="Culley D."/>
            <person name="Daum C."/>
            <person name="Ezra D."/>
            <person name="Gonzalez J."/>
            <person name="Henrissat B."/>
            <person name="Kuo A."/>
            <person name="Liang C."/>
            <person name="Lipzen A."/>
            <person name="Lutzoni F."/>
            <person name="Magnuson J."/>
            <person name="Mondo S."/>
            <person name="Nolan M."/>
            <person name="Ohm R."/>
            <person name="Pangilinan J."/>
            <person name="Park H.-J."/>
            <person name="Ramirez L."/>
            <person name="Alfaro M."/>
            <person name="Sun H."/>
            <person name="Tritt A."/>
            <person name="Yoshinaga Y."/>
            <person name="Zwiers L.-H."/>
            <person name="Turgeon B."/>
            <person name="Goodwin S."/>
            <person name="Spatafora J."/>
            <person name="Crous P."/>
            <person name="Grigoriev I."/>
        </authorList>
    </citation>
    <scope>NUCLEOTIDE SEQUENCE</scope>
    <source>
        <strain evidence="1">HMLAC05119</strain>
    </source>
</reference>
<proteinExistence type="predicted"/>
<evidence type="ECO:0000313" key="2">
    <source>
        <dbReference type="Proteomes" id="UP000800096"/>
    </source>
</evidence>
<dbReference type="Proteomes" id="UP000800096">
    <property type="component" value="Unassembled WGS sequence"/>
</dbReference>
<accession>A0A6A5QV38</accession>
<dbReference type="EMBL" id="ML979133">
    <property type="protein sequence ID" value="KAF1918748.1"/>
    <property type="molecule type" value="Genomic_DNA"/>
</dbReference>
<organism evidence="1 2">
    <name type="scientific">Ampelomyces quisqualis</name>
    <name type="common">Powdery mildew agent</name>
    <dbReference type="NCBI Taxonomy" id="50730"/>
    <lineage>
        <taxon>Eukaryota</taxon>
        <taxon>Fungi</taxon>
        <taxon>Dikarya</taxon>
        <taxon>Ascomycota</taxon>
        <taxon>Pezizomycotina</taxon>
        <taxon>Dothideomycetes</taxon>
        <taxon>Pleosporomycetidae</taxon>
        <taxon>Pleosporales</taxon>
        <taxon>Pleosporineae</taxon>
        <taxon>Phaeosphaeriaceae</taxon>
        <taxon>Ampelomyces</taxon>
    </lineage>
</organism>
<evidence type="ECO:0000313" key="1">
    <source>
        <dbReference type="EMBL" id="KAF1918748.1"/>
    </source>
</evidence>
<name>A0A6A5QV38_AMPQU</name>
<keyword evidence="2" id="KW-1185">Reference proteome</keyword>
<sequence length="226" mass="26701">MASSNNLSILHKQHQSPFLSLPFEVRYQIYKDMVNLSQATFWSYRGLYLACKAIHTEMTSFPRSRFQTIRIDCSMVHTWENRNDMSQMTFRQMVALTGMDTDSPRNTRRINYMFDFDEHDHFEQFTNGAGYAHLRDWQPWTKWYEDSAQEIVWVKSVKGEEQASYQWMRSSLRAGWWTRRHNLTQRQGMEVKMDVARRHEKGEPHGSVMVSSGRILNFAGAGDALR</sequence>
<dbReference type="AlphaFoldDB" id="A0A6A5QV38"/>
<protein>
    <submittedName>
        <fullName evidence="1">Uncharacterized protein</fullName>
    </submittedName>
</protein>